<evidence type="ECO:0000256" key="4">
    <source>
        <dbReference type="ARBA" id="ARBA00023128"/>
    </source>
</evidence>
<evidence type="ECO:0000313" key="8">
    <source>
        <dbReference type="Proteomes" id="UP000803884"/>
    </source>
</evidence>
<name>A0AB34KLP2_9PEZI</name>
<evidence type="ECO:0008006" key="9">
    <source>
        <dbReference type="Google" id="ProtNLM"/>
    </source>
</evidence>
<comment type="function">
    <text evidence="1">Involved in the partitioning of the mitochondrial organelle and mitochondrial DNA (mtDNA) inheritance.</text>
</comment>
<evidence type="ECO:0000256" key="3">
    <source>
        <dbReference type="ARBA" id="ARBA00008507"/>
    </source>
</evidence>
<protein>
    <recommendedName>
        <fullName evidence="9">Tubulin nucleotide-binding domain-like protein</fullName>
    </recommendedName>
</protein>
<keyword evidence="4" id="KW-0496">Mitochondrion</keyword>
<feature type="domain" description="DML1/Misato tubulin" evidence="6">
    <location>
        <begin position="124"/>
        <end position="307"/>
    </location>
</feature>
<dbReference type="InterPro" id="IPR036525">
    <property type="entry name" value="Tubulin/FtsZ_GTPase_sf"/>
</dbReference>
<dbReference type="InterPro" id="IPR019605">
    <property type="entry name" value="Misato_II_tubulin-like"/>
</dbReference>
<evidence type="ECO:0000259" key="6">
    <source>
        <dbReference type="Pfam" id="PF14881"/>
    </source>
</evidence>
<dbReference type="Proteomes" id="UP000803884">
    <property type="component" value="Unassembled WGS sequence"/>
</dbReference>
<dbReference type="GeneID" id="96008278"/>
<dbReference type="GO" id="GO:0005739">
    <property type="term" value="C:mitochondrion"/>
    <property type="evidence" value="ECO:0007669"/>
    <property type="project" value="UniProtKB-SubCell"/>
</dbReference>
<dbReference type="PANTHER" id="PTHR13391">
    <property type="entry name" value="MITOCHONDRIAL DISTRIBUTION REGULATOR MISATO"/>
    <property type="match status" value="1"/>
</dbReference>
<sequence>MHEIITLQFGQQANYLGTHYWNTQESYFTYSDDPSAEASPINHDISFRPGLAPDGSDTYTPRTLLYDLKGAFGTLRRENALYEIQQEGDPLQQNTWGRTATQMRLPRIEPSPYQQALDAGSELPSLTTESVRFWSDYNHVFYHPKSIVQLHEYEVNSSLMPFERFATGEELFASLDREHDLLDRDLRLFLEECDQFQGLQIFSSTDDAWGGFTARYMERVADELGKCPRWVFGLEEGKSTTRDRRMLQVSNAAQSMHSVVPHSSLYIPVSTLPDRLPSTLTVDASSRWHTSALQAAVVETLTLPARLKDDEQGQARLDELEMTLGGDGRRPIVDATLSFDNPANLSGGAAADTAHDVRLANGSARGASEEDKSPVIDFLPEVPRPVGRQAPSSRPKIFTKFESARGPWNSSLEIQEANLTSRDRFAPGARRTIRQTSLLYPILSSSPKIFQLPGNLDKIAVTASLATSTKVAKHVRDMAGFARVAYGVDEREAVYDGLSGVAEEYEEGFSDLSSEESDGE</sequence>
<organism evidence="7 8">
    <name type="scientific">Cladosporium halotolerans</name>
    <dbReference type="NCBI Taxonomy" id="1052096"/>
    <lineage>
        <taxon>Eukaryota</taxon>
        <taxon>Fungi</taxon>
        <taxon>Dikarya</taxon>
        <taxon>Ascomycota</taxon>
        <taxon>Pezizomycotina</taxon>
        <taxon>Dothideomycetes</taxon>
        <taxon>Dothideomycetidae</taxon>
        <taxon>Cladosporiales</taxon>
        <taxon>Cladosporiaceae</taxon>
        <taxon>Cladosporium</taxon>
    </lineage>
</organism>
<dbReference type="Gene3D" id="3.40.50.1440">
    <property type="entry name" value="Tubulin/FtsZ, GTPase domain"/>
    <property type="match status" value="1"/>
</dbReference>
<dbReference type="GO" id="GO:0007005">
    <property type="term" value="P:mitochondrion organization"/>
    <property type="evidence" value="ECO:0007669"/>
    <property type="project" value="InterPro"/>
</dbReference>
<dbReference type="EMBL" id="JAAQHG020000024">
    <property type="protein sequence ID" value="KAL1584706.1"/>
    <property type="molecule type" value="Genomic_DNA"/>
</dbReference>
<proteinExistence type="inferred from homology"/>
<dbReference type="Pfam" id="PF14881">
    <property type="entry name" value="Tubulin_3"/>
    <property type="match status" value="1"/>
</dbReference>
<dbReference type="Pfam" id="PF10644">
    <property type="entry name" value="Misat_Tub_SegII"/>
    <property type="match status" value="1"/>
</dbReference>
<dbReference type="InterPro" id="IPR029209">
    <property type="entry name" value="DML1/Misato_tubulin"/>
</dbReference>
<dbReference type="PANTHER" id="PTHR13391:SF0">
    <property type="entry name" value="PROTEIN MISATO HOMOLOG 1"/>
    <property type="match status" value="1"/>
</dbReference>
<reference evidence="7 8" key="1">
    <citation type="journal article" date="2020" name="Microbiol. Resour. Announc.">
        <title>Draft Genome Sequence of a Cladosporium Species Isolated from the Mesophotic Ascidian Didemnum maculosum.</title>
        <authorList>
            <person name="Gioti A."/>
            <person name="Siaperas R."/>
            <person name="Nikolaivits E."/>
            <person name="Le Goff G."/>
            <person name="Ouazzani J."/>
            <person name="Kotoulas G."/>
            <person name="Topakas E."/>
        </authorList>
    </citation>
    <scope>NUCLEOTIDE SEQUENCE [LARGE SCALE GENOMIC DNA]</scope>
    <source>
        <strain evidence="7 8">TM138-S3</strain>
    </source>
</reference>
<feature type="domain" description="Misato Segment II tubulin-like" evidence="5">
    <location>
        <begin position="2"/>
        <end position="118"/>
    </location>
</feature>
<dbReference type="RefSeq" id="XP_069227812.1">
    <property type="nucleotide sequence ID" value="XM_069375440.1"/>
</dbReference>
<comment type="caution">
    <text evidence="7">The sequence shown here is derived from an EMBL/GenBank/DDBJ whole genome shotgun (WGS) entry which is preliminary data.</text>
</comment>
<dbReference type="InterPro" id="IPR049942">
    <property type="entry name" value="DML1/Misato"/>
</dbReference>
<dbReference type="SUPFAM" id="SSF52490">
    <property type="entry name" value="Tubulin nucleotide-binding domain-like"/>
    <property type="match status" value="1"/>
</dbReference>
<dbReference type="AlphaFoldDB" id="A0AB34KLP2"/>
<evidence type="ECO:0000313" key="7">
    <source>
        <dbReference type="EMBL" id="KAL1584706.1"/>
    </source>
</evidence>
<accession>A0AB34KLP2</accession>
<evidence type="ECO:0000256" key="2">
    <source>
        <dbReference type="ARBA" id="ARBA00004173"/>
    </source>
</evidence>
<keyword evidence="8" id="KW-1185">Reference proteome</keyword>
<comment type="similarity">
    <text evidence="3">Belongs to the misato family.</text>
</comment>
<evidence type="ECO:0000256" key="1">
    <source>
        <dbReference type="ARBA" id="ARBA00003757"/>
    </source>
</evidence>
<comment type="subcellular location">
    <subcellularLocation>
        <location evidence="2">Mitochondrion</location>
    </subcellularLocation>
</comment>
<evidence type="ECO:0000259" key="5">
    <source>
        <dbReference type="Pfam" id="PF10644"/>
    </source>
</evidence>
<gene>
    <name evidence="7" type="ORF">WHR41_06835</name>
</gene>